<dbReference type="PANTHER" id="PTHR32092:SF6">
    <property type="entry name" value="ALPHA-GALACTOSIDASE"/>
    <property type="match status" value="1"/>
</dbReference>
<keyword evidence="5 12" id="KW-0520">NAD</keyword>
<evidence type="ECO:0000256" key="7">
    <source>
        <dbReference type="ARBA" id="ARBA00023277"/>
    </source>
</evidence>
<name>A0A852QT56_9MICO</name>
<comment type="cofactor">
    <cofactor evidence="12">
        <name>NAD(+)</name>
        <dbReference type="ChEBI" id="CHEBI:57540"/>
    </cofactor>
    <text evidence="12">Binds 1 NAD(+) per subunit.</text>
</comment>
<keyword evidence="10" id="KW-0170">Cobalt</keyword>
<evidence type="ECO:0000256" key="11">
    <source>
        <dbReference type="PIRSR" id="PIRSR601088-4"/>
    </source>
</evidence>
<evidence type="ECO:0000256" key="8">
    <source>
        <dbReference type="ARBA" id="ARBA00023295"/>
    </source>
</evidence>
<accession>A0A852QT56</accession>
<dbReference type="PANTHER" id="PTHR32092">
    <property type="entry name" value="6-PHOSPHO-BETA-GLUCOSIDASE-RELATED"/>
    <property type="match status" value="1"/>
</dbReference>
<dbReference type="Pfam" id="PF11975">
    <property type="entry name" value="Glyco_hydro_4C"/>
    <property type="match status" value="1"/>
</dbReference>
<dbReference type="Pfam" id="PF02056">
    <property type="entry name" value="Glyco_hydro_4"/>
    <property type="match status" value="1"/>
</dbReference>
<dbReference type="EC" id="3.2.1.22" evidence="14"/>
<evidence type="ECO:0000256" key="5">
    <source>
        <dbReference type="ARBA" id="ARBA00023027"/>
    </source>
</evidence>
<dbReference type="SUPFAM" id="SSF51735">
    <property type="entry name" value="NAD(P)-binding Rossmann-fold domains"/>
    <property type="match status" value="1"/>
</dbReference>
<comment type="similarity">
    <text evidence="2 12">Belongs to the glycosyl hydrolase 4 family.</text>
</comment>
<dbReference type="InterPro" id="IPR053715">
    <property type="entry name" value="GH4_Enzyme_sf"/>
</dbReference>
<organism evidence="14 15">
    <name type="scientific">Leucobacter aridicollis</name>
    <dbReference type="NCBI Taxonomy" id="283878"/>
    <lineage>
        <taxon>Bacteria</taxon>
        <taxon>Bacillati</taxon>
        <taxon>Actinomycetota</taxon>
        <taxon>Actinomycetes</taxon>
        <taxon>Micrococcales</taxon>
        <taxon>Microbacteriaceae</taxon>
        <taxon>Leucobacter</taxon>
    </lineage>
</organism>
<feature type="binding site" evidence="10">
    <location>
        <position position="174"/>
    </location>
    <ligand>
        <name>Mn(2+)</name>
        <dbReference type="ChEBI" id="CHEBI:29035"/>
    </ligand>
</feature>
<evidence type="ECO:0000259" key="13">
    <source>
        <dbReference type="Pfam" id="PF11975"/>
    </source>
</evidence>
<keyword evidence="15" id="KW-1185">Reference proteome</keyword>
<feature type="domain" description="Glycosyl hydrolase family 4 C-terminal" evidence="13">
    <location>
        <begin position="199"/>
        <end position="427"/>
    </location>
</feature>
<feature type="binding site" evidence="10">
    <location>
        <position position="204"/>
    </location>
    <ligand>
        <name>Mn(2+)</name>
        <dbReference type="ChEBI" id="CHEBI:29035"/>
    </ligand>
</feature>
<evidence type="ECO:0000256" key="1">
    <source>
        <dbReference type="ARBA" id="ARBA00001936"/>
    </source>
</evidence>
<keyword evidence="10" id="KW-0408">Iron</keyword>
<evidence type="ECO:0000256" key="4">
    <source>
        <dbReference type="ARBA" id="ARBA00022801"/>
    </source>
</evidence>
<evidence type="ECO:0000256" key="2">
    <source>
        <dbReference type="ARBA" id="ARBA00010141"/>
    </source>
</evidence>
<dbReference type="InterPro" id="IPR036291">
    <property type="entry name" value="NAD(P)-bd_dom_sf"/>
</dbReference>
<feature type="site" description="Increases basicity of active site Tyr" evidence="11">
    <location>
        <position position="115"/>
    </location>
</feature>
<reference evidence="14 15" key="1">
    <citation type="submission" date="2020-07" db="EMBL/GenBank/DDBJ databases">
        <title>Sequencing the genomes of 1000 actinobacteria strains.</title>
        <authorList>
            <person name="Klenk H.-P."/>
        </authorList>
    </citation>
    <scope>NUCLEOTIDE SEQUENCE [LARGE SCALE GENOMIC DNA]</scope>
    <source>
        <strain evidence="14 15">DSM 17380</strain>
    </source>
</reference>
<proteinExistence type="inferred from homology"/>
<evidence type="ECO:0000256" key="9">
    <source>
        <dbReference type="PIRSR" id="PIRSR601088-2"/>
    </source>
</evidence>
<keyword evidence="3 10" id="KW-0479">Metal-binding</keyword>
<dbReference type="RefSeq" id="WP_185985888.1">
    <property type="nucleotide sequence ID" value="NZ_BAAALZ010000003.1"/>
</dbReference>
<protein>
    <submittedName>
        <fullName evidence="14">Alpha-galactosidase</fullName>
        <ecNumber evidence="14">3.2.1.22</ecNumber>
    </submittedName>
</protein>
<dbReference type="GO" id="GO:0016616">
    <property type="term" value="F:oxidoreductase activity, acting on the CH-OH group of donors, NAD or NADP as acceptor"/>
    <property type="evidence" value="ECO:0007669"/>
    <property type="project" value="InterPro"/>
</dbReference>
<comment type="cofactor">
    <cofactor evidence="1">
        <name>Mn(2+)</name>
        <dbReference type="ChEBI" id="CHEBI:29035"/>
    </cofactor>
</comment>
<evidence type="ECO:0000313" key="15">
    <source>
        <dbReference type="Proteomes" id="UP000586095"/>
    </source>
</evidence>
<evidence type="ECO:0000256" key="10">
    <source>
        <dbReference type="PIRSR" id="PIRSR601088-3"/>
    </source>
</evidence>
<keyword evidence="7" id="KW-0119">Carbohydrate metabolism</keyword>
<sequence>MTSERRVLVLIGAGSAVFTRGLLADLIGATDLGHWEIRLVDINTEALNVAADLAEAMVSARGAEGKIRVVRSDDRRAVLPGADFIVTCVGVGGRPAWQLDHEIVQRHGVYQPVGDSIMPGGISRLLRTTPVLVDIAHDIAELAPEAHFFNYSNPMTANVQAIHQQTGLDVVGLCHGVHHIQRELAQLIDAPFERTSTLYAGINHLTFIYDFRLDGRDAWPIVRERVERELAVTPNPDEIGNIFYDTPSAWHNPYAWELFHRYGAFAAAGDRHIVEFFPERFANGDYYGKKLGVDAFSLPEILDWGENRYQSMRRQANGEDPLDESIFERSGGEQEQLISIIRSITFDSREMFSCNVINNGTVPGLPDWSAVEVPGVATARGIRPIAVPDLGGPLTSVLARRLSSVDIAVEAALTGNRDLVIEAMIADGAVLDSDRAAALTDDLLAAQAANLPRFTA</sequence>
<dbReference type="PRINTS" id="PR00732">
    <property type="entry name" value="GLHYDRLASE4"/>
</dbReference>
<keyword evidence="8 12" id="KW-0326">Glycosidase</keyword>
<keyword evidence="4 12" id="KW-0378">Hydrolase</keyword>
<evidence type="ECO:0000313" key="14">
    <source>
        <dbReference type="EMBL" id="NYD25393.1"/>
    </source>
</evidence>
<keyword evidence="6 10" id="KW-0464">Manganese</keyword>
<comment type="caution">
    <text evidence="14">The sequence shown here is derived from an EMBL/GenBank/DDBJ whole genome shotgun (WGS) entry which is preliminary data.</text>
</comment>
<dbReference type="InterPro" id="IPR015955">
    <property type="entry name" value="Lactate_DH/Glyco_Ohase_4_C"/>
</dbReference>
<feature type="binding site" evidence="9">
    <location>
        <position position="153"/>
    </location>
    <ligand>
        <name>substrate</name>
    </ligand>
</feature>
<dbReference type="AlphaFoldDB" id="A0A852QT56"/>
<dbReference type="GO" id="GO:0005975">
    <property type="term" value="P:carbohydrate metabolic process"/>
    <property type="evidence" value="ECO:0007669"/>
    <property type="project" value="InterPro"/>
</dbReference>
<gene>
    <name evidence="14" type="ORF">BJ960_000196</name>
</gene>
<keyword evidence="10" id="KW-0533">Nickel</keyword>
<dbReference type="EMBL" id="JACCBD010000001">
    <property type="protein sequence ID" value="NYD25393.1"/>
    <property type="molecule type" value="Genomic_DNA"/>
</dbReference>
<dbReference type="Proteomes" id="UP000586095">
    <property type="component" value="Unassembled WGS sequence"/>
</dbReference>
<dbReference type="SUPFAM" id="SSF56327">
    <property type="entry name" value="LDH C-terminal domain-like"/>
    <property type="match status" value="1"/>
</dbReference>
<evidence type="ECO:0000256" key="12">
    <source>
        <dbReference type="RuleBase" id="RU361152"/>
    </source>
</evidence>
<dbReference type="InterPro" id="IPR001088">
    <property type="entry name" value="Glyco_hydro_4"/>
</dbReference>
<dbReference type="GO" id="GO:0046872">
    <property type="term" value="F:metal ion binding"/>
    <property type="evidence" value="ECO:0007669"/>
    <property type="project" value="UniProtKB-KW"/>
</dbReference>
<dbReference type="InterPro" id="IPR022616">
    <property type="entry name" value="Glyco_hydro_4_C"/>
</dbReference>
<dbReference type="GO" id="GO:0004557">
    <property type="term" value="F:alpha-galactosidase activity"/>
    <property type="evidence" value="ECO:0007669"/>
    <property type="project" value="UniProtKB-EC"/>
</dbReference>
<evidence type="ECO:0000256" key="6">
    <source>
        <dbReference type="ARBA" id="ARBA00023211"/>
    </source>
</evidence>
<dbReference type="Gene3D" id="3.90.1820.10">
    <property type="entry name" value="AglA-like glucosidase"/>
    <property type="match status" value="1"/>
</dbReference>
<evidence type="ECO:0000256" key="3">
    <source>
        <dbReference type="ARBA" id="ARBA00022723"/>
    </source>
</evidence>